<sequence>MKRLLVGMRAHAVGMGGSSWSDWAWSLAFFLGFLGTVLAILVATNLFDLAEAARIGGSGVTVAVSSRLIYRTVWRFSRAGKAPDGGPAAG</sequence>
<evidence type="ECO:0000313" key="2">
    <source>
        <dbReference type="EMBL" id="MBB5872917.1"/>
    </source>
</evidence>
<protein>
    <submittedName>
        <fullName evidence="2">High-affinity Fe2+/Pb2+ permease</fullName>
    </submittedName>
</protein>
<evidence type="ECO:0000256" key="1">
    <source>
        <dbReference type="SAM" id="Phobius"/>
    </source>
</evidence>
<keyword evidence="3" id="KW-1185">Reference proteome</keyword>
<dbReference type="AlphaFoldDB" id="A0A841BUY3"/>
<proteinExistence type="predicted"/>
<organism evidence="2 3">
    <name type="scientific">Allocatelliglobosispora scoriae</name>
    <dbReference type="NCBI Taxonomy" id="643052"/>
    <lineage>
        <taxon>Bacteria</taxon>
        <taxon>Bacillati</taxon>
        <taxon>Actinomycetota</taxon>
        <taxon>Actinomycetes</taxon>
        <taxon>Micromonosporales</taxon>
        <taxon>Micromonosporaceae</taxon>
        <taxon>Allocatelliglobosispora</taxon>
    </lineage>
</organism>
<name>A0A841BUY3_9ACTN</name>
<dbReference type="RefSeq" id="WP_184843263.1">
    <property type="nucleotide sequence ID" value="NZ_JACHMN010000003.1"/>
</dbReference>
<dbReference type="EMBL" id="JACHMN010000003">
    <property type="protein sequence ID" value="MBB5872917.1"/>
    <property type="molecule type" value="Genomic_DNA"/>
</dbReference>
<keyword evidence="1" id="KW-0472">Membrane</keyword>
<dbReference type="Proteomes" id="UP000587527">
    <property type="component" value="Unassembled WGS sequence"/>
</dbReference>
<comment type="caution">
    <text evidence="2">The sequence shown here is derived from an EMBL/GenBank/DDBJ whole genome shotgun (WGS) entry which is preliminary data.</text>
</comment>
<keyword evidence="1" id="KW-1133">Transmembrane helix</keyword>
<accession>A0A841BUY3</accession>
<evidence type="ECO:0000313" key="3">
    <source>
        <dbReference type="Proteomes" id="UP000587527"/>
    </source>
</evidence>
<reference evidence="2 3" key="1">
    <citation type="submission" date="2020-08" db="EMBL/GenBank/DDBJ databases">
        <title>Sequencing the genomes of 1000 actinobacteria strains.</title>
        <authorList>
            <person name="Klenk H.-P."/>
        </authorList>
    </citation>
    <scope>NUCLEOTIDE SEQUENCE [LARGE SCALE GENOMIC DNA]</scope>
    <source>
        <strain evidence="2 3">DSM 45362</strain>
    </source>
</reference>
<feature type="transmembrane region" description="Helical" evidence="1">
    <location>
        <begin position="23"/>
        <end position="47"/>
    </location>
</feature>
<keyword evidence="1" id="KW-0812">Transmembrane</keyword>
<gene>
    <name evidence="2" type="ORF">F4553_006351</name>
</gene>